<comment type="caution">
    <text evidence="3">The sequence shown here is derived from an EMBL/GenBank/DDBJ whole genome shotgun (WGS) entry which is preliminary data.</text>
</comment>
<gene>
    <name evidence="3" type="ORF">OA50_03692</name>
</gene>
<dbReference type="Gene3D" id="1.10.1040.10">
    <property type="entry name" value="N-(1-d-carboxylethyl)-l-norvaline Dehydrogenase, domain 2"/>
    <property type="match status" value="1"/>
</dbReference>
<dbReference type="Pfam" id="PF00725">
    <property type="entry name" value="3HCDH"/>
    <property type="match status" value="1"/>
</dbReference>
<dbReference type="InterPro" id="IPR006108">
    <property type="entry name" value="3HC_DH_C"/>
</dbReference>
<keyword evidence="3" id="KW-0560">Oxidoreductase</keyword>
<dbReference type="GO" id="GO:0006631">
    <property type="term" value="P:fatty acid metabolic process"/>
    <property type="evidence" value="ECO:0007669"/>
    <property type="project" value="InterPro"/>
</dbReference>
<dbReference type="EMBL" id="JSUQ01000015">
    <property type="protein sequence ID" value="KHQ51790.1"/>
    <property type="molecule type" value="Genomic_DNA"/>
</dbReference>
<dbReference type="PANTHER" id="PTHR48075:SF1">
    <property type="entry name" value="LAMBDA-CRYSTALLIN HOMOLOG"/>
    <property type="match status" value="1"/>
</dbReference>
<sequence length="122" mass="13244">MPGNGSPPAVVEDVREGVEAAGLVPVVSADMPGRIVDRLMRPYLNRALRAAEDGIATPEALDQAIEMGLGHRTGPMTRLRGDALLHHHDDAARLHEDLGDTAYRPDRADRTRAQRPHSGQKD</sequence>
<evidence type="ECO:0000259" key="2">
    <source>
        <dbReference type="Pfam" id="PF00725"/>
    </source>
</evidence>
<proteinExistence type="predicted"/>
<evidence type="ECO:0000313" key="3">
    <source>
        <dbReference type="EMBL" id="KHQ51790.1"/>
    </source>
</evidence>
<keyword evidence="4" id="KW-1185">Reference proteome</keyword>
<dbReference type="Proteomes" id="UP000030960">
    <property type="component" value="Unassembled WGS sequence"/>
</dbReference>
<accession>A0A0B3RKM3</accession>
<dbReference type="GO" id="GO:0008691">
    <property type="term" value="F:3-hydroxybutyryl-CoA dehydrogenase activity"/>
    <property type="evidence" value="ECO:0007669"/>
    <property type="project" value="UniProtKB-EC"/>
</dbReference>
<name>A0A0B3RKM3_9RHOB</name>
<evidence type="ECO:0000256" key="1">
    <source>
        <dbReference type="SAM" id="MobiDB-lite"/>
    </source>
</evidence>
<dbReference type="AlphaFoldDB" id="A0A0B3RKM3"/>
<feature type="compositionally biased region" description="Basic and acidic residues" evidence="1">
    <location>
        <begin position="96"/>
        <end position="112"/>
    </location>
</feature>
<evidence type="ECO:0000313" key="4">
    <source>
        <dbReference type="Proteomes" id="UP000030960"/>
    </source>
</evidence>
<dbReference type="InterPro" id="IPR008927">
    <property type="entry name" value="6-PGluconate_DH-like_C_sf"/>
</dbReference>
<reference evidence="3 4" key="1">
    <citation type="submission" date="2014-10" db="EMBL/GenBank/DDBJ databases">
        <title>Genome sequence of Ponticoccus sp. strain UMTAT08 isolated from clonal culture of toxic dinoflagellate Alexandrium tamiyavanichii.</title>
        <authorList>
            <person name="Gan H.Y."/>
            <person name="Muhd D.-D."/>
            <person name="Mohd Noor M.E."/>
            <person name="Yeong Y.S."/>
            <person name="Usup G."/>
        </authorList>
    </citation>
    <scope>NUCLEOTIDE SEQUENCE [LARGE SCALE GENOMIC DNA]</scope>
    <source>
        <strain evidence="3 4">UMTAT08</strain>
    </source>
</reference>
<dbReference type="PANTHER" id="PTHR48075">
    <property type="entry name" value="3-HYDROXYACYL-COA DEHYDROGENASE FAMILY PROTEIN"/>
    <property type="match status" value="1"/>
</dbReference>
<feature type="domain" description="3-hydroxyacyl-CoA dehydrogenase C-terminal" evidence="2">
    <location>
        <begin position="35"/>
        <end position="121"/>
    </location>
</feature>
<dbReference type="GO" id="GO:0050104">
    <property type="term" value="F:L-gulonate 3-dehydrogenase activity"/>
    <property type="evidence" value="ECO:0007669"/>
    <property type="project" value="TreeGrafter"/>
</dbReference>
<dbReference type="InterPro" id="IPR013328">
    <property type="entry name" value="6PGD_dom2"/>
</dbReference>
<feature type="region of interest" description="Disordered" evidence="1">
    <location>
        <begin position="96"/>
        <end position="122"/>
    </location>
</feature>
<dbReference type="EC" id="1.1.1.157" evidence="3"/>
<protein>
    <submittedName>
        <fullName evidence="3">3-hydroxyacyl-CoA dehydrogenase</fullName>
        <ecNumber evidence="3">1.1.1.157</ecNumber>
    </submittedName>
</protein>
<organism evidence="3 4">
    <name type="scientific">Mameliella alba</name>
    <dbReference type="NCBI Taxonomy" id="561184"/>
    <lineage>
        <taxon>Bacteria</taxon>
        <taxon>Pseudomonadati</taxon>
        <taxon>Pseudomonadota</taxon>
        <taxon>Alphaproteobacteria</taxon>
        <taxon>Rhodobacterales</taxon>
        <taxon>Roseobacteraceae</taxon>
        <taxon>Mameliella</taxon>
    </lineage>
</organism>
<dbReference type="SUPFAM" id="SSF48179">
    <property type="entry name" value="6-phosphogluconate dehydrogenase C-terminal domain-like"/>
    <property type="match status" value="1"/>
</dbReference>
<dbReference type="STRING" id="561184.SAMN05216376_104133"/>